<keyword evidence="2" id="KW-1185">Reference proteome</keyword>
<comment type="caution">
    <text evidence="1">The sequence shown here is derived from an EMBL/GenBank/DDBJ whole genome shotgun (WGS) entry which is preliminary data.</text>
</comment>
<gene>
    <name evidence="1" type="ORF">AN2V17_04370</name>
</gene>
<dbReference type="EMBL" id="BTPU01000005">
    <property type="protein sequence ID" value="GMQ61209.1"/>
    <property type="molecule type" value="Genomic_DNA"/>
</dbReference>
<accession>A0ACB5UF96</accession>
<reference evidence="1" key="1">
    <citation type="submission" date="2023-09" db="EMBL/GenBank/DDBJ databases">
        <title>Vallitalea sediminicola and Vallitalea maricola sp. nov., anaerobic bacteria isolated from marine sediment.</title>
        <authorList>
            <person name="Hirano S."/>
            <person name="Maeda A."/>
            <person name="Terahara T."/>
            <person name="Mori K."/>
            <person name="Hamada M."/>
            <person name="Matsumoto R."/>
            <person name="Kobayashi T."/>
        </authorList>
    </citation>
    <scope>NUCLEOTIDE SEQUENCE</scope>
    <source>
        <strain evidence="1">AN17-2</strain>
    </source>
</reference>
<sequence length="173" mass="19215">MSNAKFNRIKYNLSPFNTQYIRALLISLTATGYGTITTRLTGLFAISLFGAGAGTTKARLIFQIEVSGSTNGKGNIDAKLIRMRKLSGQMDSKGFAELKIRLFKIMEYLGVLNTGDTLEIDTNNFSVKINGINAFDNFKGDFIGIDGNTTVIYEDAETSRDIELNINYTEKYY</sequence>
<evidence type="ECO:0000313" key="2">
    <source>
        <dbReference type="Proteomes" id="UP001374599"/>
    </source>
</evidence>
<organism evidence="1 2">
    <name type="scientific">Vallitalea maricola</name>
    <dbReference type="NCBI Taxonomy" id="3074433"/>
    <lineage>
        <taxon>Bacteria</taxon>
        <taxon>Bacillati</taxon>
        <taxon>Bacillota</taxon>
        <taxon>Clostridia</taxon>
        <taxon>Lachnospirales</taxon>
        <taxon>Vallitaleaceae</taxon>
        <taxon>Vallitalea</taxon>
    </lineage>
</organism>
<protein>
    <submittedName>
        <fullName evidence="1">Uncharacterized protein</fullName>
    </submittedName>
</protein>
<dbReference type="Proteomes" id="UP001374599">
    <property type="component" value="Unassembled WGS sequence"/>
</dbReference>
<name>A0ACB5UF96_9FIRM</name>
<evidence type="ECO:0000313" key="1">
    <source>
        <dbReference type="EMBL" id="GMQ61209.1"/>
    </source>
</evidence>
<proteinExistence type="predicted"/>